<dbReference type="PANTHER" id="PTHR48040">
    <property type="entry name" value="PLEIOTROPIC DRUG RESISTANCE PROTEIN 1-LIKE ISOFORM X1"/>
    <property type="match status" value="1"/>
</dbReference>
<dbReference type="InterPro" id="IPR027417">
    <property type="entry name" value="P-loop_NTPase"/>
</dbReference>
<proteinExistence type="predicted"/>
<name>F6HX65_VITVI</name>
<dbReference type="PaxDb" id="29760-VIT_09s0002g05550.t01"/>
<dbReference type="InParanoid" id="F6HX65"/>
<evidence type="ECO:0000256" key="3">
    <source>
        <dbReference type="ARBA" id="ARBA00022989"/>
    </source>
</evidence>
<accession>F6HX65</accession>
<dbReference type="GO" id="GO:0016020">
    <property type="term" value="C:membrane"/>
    <property type="evidence" value="ECO:0007669"/>
    <property type="project" value="UniProtKB-SubCell"/>
</dbReference>
<dbReference type="EMBL" id="FN596494">
    <property type="protein sequence ID" value="CCB59535.1"/>
    <property type="molecule type" value="Genomic_DNA"/>
</dbReference>
<dbReference type="InterPro" id="IPR013525">
    <property type="entry name" value="ABC2_TM"/>
</dbReference>
<sequence length="369" mass="42821">MKIRTSSQLGPIKLVCFIEDRVPRNIILRFVVSFSFPSFTTIKEDLIIGFLCGGDGIIGHVQLHGLCMDCFESFEPLHFLSYQSPYKPSILYVYSSAEQSSSNGTRQSIVLREKKGAYILRKGFWVLVGSFWFYRRIIIFLSVLKDILNTLRILPSRKKKFTILHDVSGIIRPRRMTLLLGPPSSEKTTLLLDLYGILDSSLKIDTFFWLSADMLAELSRREKAANIMPDPDIDAFMKVRQKLLKSYKQNTLMLEVTISAQELILGVNFTEIYKNSDIYRRNKDLIKELSQPTPSSKDLYFPNQYSQPFFTQCMACLWKQCWSYWRNPPYTAVRFFFTTFIALMFGTMFWDLGTQRTRQRDLSNAMGSM</sequence>
<keyword evidence="4 5" id="KW-0472">Membrane</keyword>
<protein>
    <recommendedName>
        <fullName evidence="6">ABC-2 type transporter transmembrane domain-containing protein</fullName>
    </recommendedName>
</protein>
<dbReference type="SUPFAM" id="SSF52540">
    <property type="entry name" value="P-loop containing nucleoside triphosphate hydrolases"/>
    <property type="match status" value="1"/>
</dbReference>
<evidence type="ECO:0000256" key="2">
    <source>
        <dbReference type="ARBA" id="ARBA00022692"/>
    </source>
</evidence>
<dbReference type="GO" id="GO:0140359">
    <property type="term" value="F:ABC-type transporter activity"/>
    <property type="evidence" value="ECO:0007669"/>
    <property type="project" value="InterPro"/>
</dbReference>
<reference evidence="8" key="1">
    <citation type="journal article" date="2007" name="Nature">
        <title>The grapevine genome sequence suggests ancestral hexaploidization in major angiosperm phyla.</title>
        <authorList>
            <consortium name="The French-Italian Public Consortium for Grapevine Genome Characterization."/>
            <person name="Jaillon O."/>
            <person name="Aury J.-M."/>
            <person name="Noel B."/>
            <person name="Policriti A."/>
            <person name="Clepet C."/>
            <person name="Casagrande A."/>
            <person name="Choisne N."/>
            <person name="Aubourg S."/>
            <person name="Vitulo N."/>
            <person name="Jubin C."/>
            <person name="Vezzi A."/>
            <person name="Legeai F."/>
            <person name="Hugueney P."/>
            <person name="Dasilva C."/>
            <person name="Horner D."/>
            <person name="Mica E."/>
            <person name="Jublot D."/>
            <person name="Poulain J."/>
            <person name="Bruyere C."/>
            <person name="Billault A."/>
            <person name="Segurens B."/>
            <person name="Gouyvenoux M."/>
            <person name="Ugarte E."/>
            <person name="Cattonaro F."/>
            <person name="Anthouard V."/>
            <person name="Vico V."/>
            <person name="Del Fabbro C."/>
            <person name="Alaux M."/>
            <person name="Di Gaspero G."/>
            <person name="Dumas V."/>
            <person name="Felice N."/>
            <person name="Paillard S."/>
            <person name="Juman I."/>
            <person name="Moroldo M."/>
            <person name="Scalabrin S."/>
            <person name="Canaguier A."/>
            <person name="Le Clainche I."/>
            <person name="Malacrida G."/>
            <person name="Durand E."/>
            <person name="Pesole G."/>
            <person name="Laucou V."/>
            <person name="Chatelet P."/>
            <person name="Merdinoglu D."/>
            <person name="Delledonne M."/>
            <person name="Pezzotti M."/>
            <person name="Lecharny A."/>
            <person name="Scarpelli C."/>
            <person name="Artiguenave F."/>
            <person name="Pe M.E."/>
            <person name="Valle G."/>
            <person name="Morgante M."/>
            <person name="Caboche M."/>
            <person name="Adam-Blondon A.-F."/>
            <person name="Weissenbach J."/>
            <person name="Quetier F."/>
            <person name="Wincker P."/>
        </authorList>
    </citation>
    <scope>NUCLEOTIDE SEQUENCE [LARGE SCALE GENOMIC DNA]</scope>
    <source>
        <strain evidence="8">cv. Pinot noir / PN40024</strain>
    </source>
</reference>
<evidence type="ECO:0000313" key="7">
    <source>
        <dbReference type="EMBL" id="CCB59535.1"/>
    </source>
</evidence>
<evidence type="ECO:0000256" key="4">
    <source>
        <dbReference type="ARBA" id="ARBA00023136"/>
    </source>
</evidence>
<dbReference type="PANTHER" id="PTHR48040:SF20">
    <property type="entry name" value="PLEIOTROPIC DRUG RESISTANCE PROTEIN 1"/>
    <property type="match status" value="1"/>
</dbReference>
<organism evidence="7 8">
    <name type="scientific">Vitis vinifera</name>
    <name type="common">Grape</name>
    <dbReference type="NCBI Taxonomy" id="29760"/>
    <lineage>
        <taxon>Eukaryota</taxon>
        <taxon>Viridiplantae</taxon>
        <taxon>Streptophyta</taxon>
        <taxon>Embryophyta</taxon>
        <taxon>Tracheophyta</taxon>
        <taxon>Spermatophyta</taxon>
        <taxon>Magnoliopsida</taxon>
        <taxon>eudicotyledons</taxon>
        <taxon>Gunneridae</taxon>
        <taxon>Pentapetalae</taxon>
        <taxon>rosids</taxon>
        <taxon>Vitales</taxon>
        <taxon>Vitaceae</taxon>
        <taxon>Viteae</taxon>
        <taxon>Vitis</taxon>
    </lineage>
</organism>
<evidence type="ECO:0000256" key="1">
    <source>
        <dbReference type="ARBA" id="ARBA00004141"/>
    </source>
</evidence>
<keyword evidence="8" id="KW-1185">Reference proteome</keyword>
<evidence type="ECO:0000256" key="5">
    <source>
        <dbReference type="SAM" id="Phobius"/>
    </source>
</evidence>
<feature type="transmembrane region" description="Helical" evidence="5">
    <location>
        <begin position="332"/>
        <end position="350"/>
    </location>
</feature>
<dbReference type="Gene3D" id="3.40.50.300">
    <property type="entry name" value="P-loop containing nucleotide triphosphate hydrolases"/>
    <property type="match status" value="1"/>
</dbReference>
<dbReference type="Pfam" id="PF01061">
    <property type="entry name" value="ABC2_membrane"/>
    <property type="match status" value="1"/>
</dbReference>
<feature type="domain" description="ABC-2 type transporter transmembrane" evidence="6">
    <location>
        <begin position="311"/>
        <end position="359"/>
    </location>
</feature>
<comment type="subcellular location">
    <subcellularLocation>
        <location evidence="1">Membrane</location>
        <topology evidence="1">Multi-pass membrane protein</topology>
    </subcellularLocation>
</comment>
<dbReference type="eggNOG" id="KOG0065">
    <property type="taxonomic scope" value="Eukaryota"/>
</dbReference>
<dbReference type="Proteomes" id="UP000009183">
    <property type="component" value="Chromosome 9"/>
</dbReference>
<keyword evidence="2 5" id="KW-0812">Transmembrane</keyword>
<evidence type="ECO:0000313" key="8">
    <source>
        <dbReference type="Proteomes" id="UP000009183"/>
    </source>
</evidence>
<dbReference type="AlphaFoldDB" id="F6HX65"/>
<dbReference type="HOGENOM" id="CLU_751012_0_0_1"/>
<keyword evidence="3 5" id="KW-1133">Transmembrane helix</keyword>
<gene>
    <name evidence="7" type="ordered locus">VIT_09s0002g05550</name>
</gene>
<evidence type="ECO:0000259" key="6">
    <source>
        <dbReference type="Pfam" id="PF01061"/>
    </source>
</evidence>